<dbReference type="Pfam" id="PF00781">
    <property type="entry name" value="DAGK_cat"/>
    <property type="match status" value="1"/>
</dbReference>
<keyword evidence="4" id="KW-0067">ATP-binding</keyword>
<evidence type="ECO:0000256" key="2">
    <source>
        <dbReference type="ARBA" id="ARBA00022741"/>
    </source>
</evidence>
<dbReference type="InterPro" id="IPR050187">
    <property type="entry name" value="Lipid_Phosphate_FormReg"/>
</dbReference>
<dbReference type="Gene3D" id="3.40.50.10330">
    <property type="entry name" value="Probable inorganic polyphosphate/atp-NAD kinase, domain 1"/>
    <property type="match status" value="1"/>
</dbReference>
<dbReference type="Proteomes" id="UP000325105">
    <property type="component" value="Unassembled WGS sequence"/>
</dbReference>
<dbReference type="PANTHER" id="PTHR12358">
    <property type="entry name" value="SPHINGOSINE KINASE"/>
    <property type="match status" value="1"/>
</dbReference>
<dbReference type="GO" id="GO:0016301">
    <property type="term" value="F:kinase activity"/>
    <property type="evidence" value="ECO:0007669"/>
    <property type="project" value="UniProtKB-KW"/>
</dbReference>
<dbReference type="Gene3D" id="2.60.200.40">
    <property type="match status" value="1"/>
</dbReference>
<organism evidence="6 7">
    <name type="scientific">Sphingobacterium allocomposti</name>
    <dbReference type="NCBI Taxonomy" id="415956"/>
    <lineage>
        <taxon>Bacteria</taxon>
        <taxon>Pseudomonadati</taxon>
        <taxon>Bacteroidota</taxon>
        <taxon>Sphingobacteriia</taxon>
        <taxon>Sphingobacteriales</taxon>
        <taxon>Sphingobacteriaceae</taxon>
        <taxon>Sphingobacterium</taxon>
    </lineage>
</organism>
<evidence type="ECO:0000256" key="1">
    <source>
        <dbReference type="ARBA" id="ARBA00022679"/>
    </source>
</evidence>
<dbReference type="GO" id="GO:0005524">
    <property type="term" value="F:ATP binding"/>
    <property type="evidence" value="ECO:0007669"/>
    <property type="project" value="UniProtKB-KW"/>
</dbReference>
<dbReference type="InterPro" id="IPR017438">
    <property type="entry name" value="ATP-NAD_kinase_N"/>
</dbReference>
<evidence type="ECO:0000256" key="4">
    <source>
        <dbReference type="ARBA" id="ARBA00022840"/>
    </source>
</evidence>
<feature type="domain" description="DAGKc" evidence="5">
    <location>
        <begin position="1"/>
        <end position="129"/>
    </location>
</feature>
<dbReference type="InterPro" id="IPR001206">
    <property type="entry name" value="Diacylglycerol_kinase_cat_dom"/>
</dbReference>
<reference evidence="6 7" key="1">
    <citation type="submission" date="2019-07" db="EMBL/GenBank/DDBJ databases">
        <title>Genomic Encyclopedia of Archaeal and Bacterial Type Strains, Phase II (KMG-II): from individual species to whole genera.</title>
        <authorList>
            <person name="Goeker M."/>
        </authorList>
    </citation>
    <scope>NUCLEOTIDE SEQUENCE [LARGE SCALE GENOMIC DNA]</scope>
    <source>
        <strain evidence="6 7">DSM 18850</strain>
    </source>
</reference>
<dbReference type="InterPro" id="IPR016064">
    <property type="entry name" value="NAD/diacylglycerol_kinase_sf"/>
</dbReference>
<dbReference type="InterPro" id="IPR045540">
    <property type="entry name" value="YegS/DAGK_C"/>
</dbReference>
<evidence type="ECO:0000256" key="3">
    <source>
        <dbReference type="ARBA" id="ARBA00022777"/>
    </source>
</evidence>
<sequence length="304" mass="34165">MKTVILLHNPGAGDKNHLQMDLVRTIEDEGYNGIYFSVKKGDNWKEQLDQTDFVAVAGGDGTVRKVMKELLQRSLLEKKLPLAILPMGTANNLAKTLGIDPQLSHEHHIKNWKNSKRQRFDLGVIKSLHHTNFFLESMGFGVFARLIWHMDNRDTSSLTSADEELQFALRALRKLTLSADTTPYRIQADNQIFEGRCILLEVMNIRSVGPNLVLAADAKTDDGVFDIVVVGDDQRDEFADYISRLAAGKEASFTWHRFQAKNLLIDCPSAYTHVDDELILPLQAPVSVESREDIVDFLVSDTSA</sequence>
<dbReference type="AlphaFoldDB" id="A0A5S5DLL9"/>
<keyword evidence="7" id="KW-1185">Reference proteome</keyword>
<dbReference type="PANTHER" id="PTHR12358:SF54">
    <property type="entry name" value="SPHINGOSINE KINASE RELATED PROTEIN"/>
    <property type="match status" value="1"/>
</dbReference>
<dbReference type="OrthoDB" id="142078at2"/>
<evidence type="ECO:0000259" key="5">
    <source>
        <dbReference type="PROSITE" id="PS50146"/>
    </source>
</evidence>
<gene>
    <name evidence="6" type="ORF">BC792_10452</name>
</gene>
<keyword evidence="3 6" id="KW-0418">Kinase</keyword>
<protein>
    <submittedName>
        <fullName evidence="6">Diacylglycerol kinase family enzyme</fullName>
    </submittedName>
</protein>
<proteinExistence type="predicted"/>
<dbReference type="EMBL" id="VNHX01000004">
    <property type="protein sequence ID" value="TYP96830.1"/>
    <property type="molecule type" value="Genomic_DNA"/>
</dbReference>
<evidence type="ECO:0000313" key="7">
    <source>
        <dbReference type="Proteomes" id="UP000325105"/>
    </source>
</evidence>
<keyword evidence="2" id="KW-0547">Nucleotide-binding</keyword>
<dbReference type="Pfam" id="PF19279">
    <property type="entry name" value="YegS_C"/>
    <property type="match status" value="1"/>
</dbReference>
<keyword evidence="1" id="KW-0808">Transferase</keyword>
<comment type="caution">
    <text evidence="6">The sequence shown here is derived from an EMBL/GenBank/DDBJ whole genome shotgun (WGS) entry which is preliminary data.</text>
</comment>
<name>A0A5S5DLL9_9SPHI</name>
<dbReference type="SMART" id="SM00046">
    <property type="entry name" value="DAGKc"/>
    <property type="match status" value="1"/>
</dbReference>
<dbReference type="PROSITE" id="PS50146">
    <property type="entry name" value="DAGK"/>
    <property type="match status" value="1"/>
</dbReference>
<dbReference type="RefSeq" id="WP_148907759.1">
    <property type="nucleotide sequence ID" value="NZ_VNHX01000004.1"/>
</dbReference>
<dbReference type="SUPFAM" id="SSF111331">
    <property type="entry name" value="NAD kinase/diacylglycerol kinase-like"/>
    <property type="match status" value="1"/>
</dbReference>
<accession>A0A5S5DLL9</accession>
<evidence type="ECO:0000313" key="6">
    <source>
        <dbReference type="EMBL" id="TYP96830.1"/>
    </source>
</evidence>